<dbReference type="Proteomes" id="UP000729402">
    <property type="component" value="Unassembled WGS sequence"/>
</dbReference>
<proteinExistence type="predicted"/>
<feature type="transmembrane region" description="Helical" evidence="1">
    <location>
        <begin position="14"/>
        <end position="37"/>
    </location>
</feature>
<dbReference type="GO" id="GO:0004560">
    <property type="term" value="F:alpha-L-fucosidase activity"/>
    <property type="evidence" value="ECO:0007669"/>
    <property type="project" value="InterPro"/>
</dbReference>
<dbReference type="AlphaFoldDB" id="A0A8J5SRF0"/>
<keyword evidence="3" id="KW-1185">Reference proteome</keyword>
<organism evidence="2 3">
    <name type="scientific">Zizania palustris</name>
    <name type="common">Northern wild rice</name>
    <dbReference type="NCBI Taxonomy" id="103762"/>
    <lineage>
        <taxon>Eukaryota</taxon>
        <taxon>Viridiplantae</taxon>
        <taxon>Streptophyta</taxon>
        <taxon>Embryophyta</taxon>
        <taxon>Tracheophyta</taxon>
        <taxon>Spermatophyta</taxon>
        <taxon>Magnoliopsida</taxon>
        <taxon>Liliopsida</taxon>
        <taxon>Poales</taxon>
        <taxon>Poaceae</taxon>
        <taxon>BOP clade</taxon>
        <taxon>Oryzoideae</taxon>
        <taxon>Oryzeae</taxon>
        <taxon>Zizaniinae</taxon>
        <taxon>Zizania</taxon>
    </lineage>
</organism>
<evidence type="ECO:0000313" key="2">
    <source>
        <dbReference type="EMBL" id="KAG8065725.1"/>
    </source>
</evidence>
<comment type="caution">
    <text evidence="2">The sequence shown here is derived from an EMBL/GenBank/DDBJ whole genome shotgun (WGS) entry which is preliminary data.</text>
</comment>
<dbReference type="InterPro" id="IPR000933">
    <property type="entry name" value="Glyco_hydro_29"/>
</dbReference>
<gene>
    <name evidence="2" type="ORF">GUJ93_ZPchr0004g38899</name>
</gene>
<dbReference type="EMBL" id="JAAALK010000285">
    <property type="protein sequence ID" value="KAG8065725.1"/>
    <property type="molecule type" value="Genomic_DNA"/>
</dbReference>
<reference evidence="2" key="1">
    <citation type="journal article" date="2021" name="bioRxiv">
        <title>Whole Genome Assembly and Annotation of Northern Wild Rice, Zizania palustris L., Supports a Whole Genome Duplication in the Zizania Genus.</title>
        <authorList>
            <person name="Haas M."/>
            <person name="Kono T."/>
            <person name="Macchietto M."/>
            <person name="Millas R."/>
            <person name="McGilp L."/>
            <person name="Shao M."/>
            <person name="Duquette J."/>
            <person name="Hirsch C.N."/>
            <person name="Kimball J."/>
        </authorList>
    </citation>
    <scope>NUCLEOTIDE SEQUENCE</scope>
    <source>
        <tissue evidence="2">Fresh leaf tissue</tissue>
    </source>
</reference>
<dbReference type="GO" id="GO:0006004">
    <property type="term" value="P:fucose metabolic process"/>
    <property type="evidence" value="ECO:0007669"/>
    <property type="project" value="TreeGrafter"/>
</dbReference>
<dbReference type="PANTHER" id="PTHR10030:SF27">
    <property type="entry name" value="ALPHA-L-FUCOSIDASE 1"/>
    <property type="match status" value="1"/>
</dbReference>
<protein>
    <recommendedName>
        <fullName evidence="4">Alpha-L-fucosidase</fullName>
    </recommendedName>
</protein>
<evidence type="ECO:0000313" key="3">
    <source>
        <dbReference type="Proteomes" id="UP000729402"/>
    </source>
</evidence>
<evidence type="ECO:0008006" key="4">
    <source>
        <dbReference type="Google" id="ProtNLM"/>
    </source>
</evidence>
<dbReference type="PANTHER" id="PTHR10030">
    <property type="entry name" value="ALPHA-L-FUCOSIDASE"/>
    <property type="match status" value="1"/>
</dbReference>
<name>A0A8J5SRF0_ZIZPA</name>
<dbReference type="FunFam" id="2.60.120.260:FF:000093">
    <property type="entry name" value="Alpha-L-fucosidase 1"/>
    <property type="match status" value="1"/>
</dbReference>
<dbReference type="GO" id="GO:0016139">
    <property type="term" value="P:glycoside catabolic process"/>
    <property type="evidence" value="ECO:0007669"/>
    <property type="project" value="TreeGrafter"/>
</dbReference>
<evidence type="ECO:0000256" key="1">
    <source>
        <dbReference type="SAM" id="Phobius"/>
    </source>
</evidence>
<accession>A0A8J5SRF0</accession>
<sequence length="329" mass="37655">MTDLNSFSMKYHVVIMYFIFTLAFTSHLIILQPALCWIWRLLSYDEREVCMLLMNALLFKIKLSTYLDANFIIRYSRSGDRFGQDWVPAECDVSIRPGWFWHASEKPKNATTLLDIYYKSVGRNCLLILNVPPNSSGLISAEDMQVLQEFTEIRQTIFSQNFAANATVTASTVRGGLGNPQFAPSNVLQESIYSYWAPEEGQTSWEMLFDLRQSTSFNVLQLQEPIQMGQRTIKFHVEILVDELWQTIVEGTTIGYKRLLQFPVVEGQFLKLSVDSARADPLISFFGIFIDPFSVTYSLENHDKPFLVNSEVIMLRTDHSSGNKSTATM</sequence>
<keyword evidence="1" id="KW-0812">Transmembrane</keyword>
<dbReference type="OrthoDB" id="6039950at2759"/>
<reference evidence="2" key="2">
    <citation type="submission" date="2021-02" db="EMBL/GenBank/DDBJ databases">
        <authorList>
            <person name="Kimball J.A."/>
            <person name="Haas M.W."/>
            <person name="Macchietto M."/>
            <person name="Kono T."/>
            <person name="Duquette J."/>
            <person name="Shao M."/>
        </authorList>
    </citation>
    <scope>NUCLEOTIDE SEQUENCE</scope>
    <source>
        <tissue evidence="2">Fresh leaf tissue</tissue>
    </source>
</reference>
<keyword evidence="1" id="KW-0472">Membrane</keyword>
<keyword evidence="1" id="KW-1133">Transmembrane helix</keyword>
<dbReference type="GO" id="GO:0005764">
    <property type="term" value="C:lysosome"/>
    <property type="evidence" value="ECO:0007669"/>
    <property type="project" value="TreeGrafter"/>
</dbReference>